<accession>A0A0A8XRD3</accession>
<dbReference type="EMBL" id="GBRH01283603">
    <property type="protein sequence ID" value="JAD14292.1"/>
    <property type="molecule type" value="Transcribed_RNA"/>
</dbReference>
<reference evidence="1" key="2">
    <citation type="journal article" date="2015" name="Data Brief">
        <title>Shoot transcriptome of the giant reed, Arundo donax.</title>
        <authorList>
            <person name="Barrero R.A."/>
            <person name="Guerrero F.D."/>
            <person name="Moolhuijzen P."/>
            <person name="Goolsby J.A."/>
            <person name="Tidwell J."/>
            <person name="Bellgard S.E."/>
            <person name="Bellgard M.I."/>
        </authorList>
    </citation>
    <scope>NUCLEOTIDE SEQUENCE</scope>
    <source>
        <tissue evidence="1">Shoot tissue taken approximately 20 cm above the soil surface</tissue>
    </source>
</reference>
<reference evidence="1" key="1">
    <citation type="submission" date="2014-09" db="EMBL/GenBank/DDBJ databases">
        <authorList>
            <person name="Magalhaes I.L.F."/>
            <person name="Oliveira U."/>
            <person name="Santos F.R."/>
            <person name="Vidigal T.H.D.A."/>
            <person name="Brescovit A.D."/>
            <person name="Santos A.J."/>
        </authorList>
    </citation>
    <scope>NUCLEOTIDE SEQUENCE</scope>
    <source>
        <tissue evidence="1">Shoot tissue taken approximately 20 cm above the soil surface</tissue>
    </source>
</reference>
<dbReference type="AlphaFoldDB" id="A0A0A8XRD3"/>
<evidence type="ECO:0000313" key="1">
    <source>
        <dbReference type="EMBL" id="JAD14292.1"/>
    </source>
</evidence>
<protein>
    <submittedName>
        <fullName evidence="1">Uncharacterized protein</fullName>
    </submittedName>
</protein>
<sequence>MKHDANKRVQCIVFSANQTREETKIVHQYRAKRGSSVCKLPKHLCTIFKSTMLHLLLFGAYKLNHKKTIINI</sequence>
<name>A0A0A8XRD3_ARUDO</name>
<proteinExistence type="predicted"/>
<organism evidence="1">
    <name type="scientific">Arundo donax</name>
    <name type="common">Giant reed</name>
    <name type="synonym">Donax arundinaceus</name>
    <dbReference type="NCBI Taxonomy" id="35708"/>
    <lineage>
        <taxon>Eukaryota</taxon>
        <taxon>Viridiplantae</taxon>
        <taxon>Streptophyta</taxon>
        <taxon>Embryophyta</taxon>
        <taxon>Tracheophyta</taxon>
        <taxon>Spermatophyta</taxon>
        <taxon>Magnoliopsida</taxon>
        <taxon>Liliopsida</taxon>
        <taxon>Poales</taxon>
        <taxon>Poaceae</taxon>
        <taxon>PACMAD clade</taxon>
        <taxon>Arundinoideae</taxon>
        <taxon>Arundineae</taxon>
        <taxon>Arundo</taxon>
    </lineage>
</organism>